<evidence type="ECO:0000313" key="2">
    <source>
        <dbReference type="Proteomes" id="UP000694865"/>
    </source>
</evidence>
<gene>
    <name evidence="3" type="primary">LOC102805699</name>
</gene>
<dbReference type="Pfam" id="PF13649">
    <property type="entry name" value="Methyltransf_25"/>
    <property type="match status" value="1"/>
</dbReference>
<dbReference type="InterPro" id="IPR041698">
    <property type="entry name" value="Methyltransf_25"/>
</dbReference>
<dbReference type="GeneID" id="102805699"/>
<dbReference type="InterPro" id="IPR029063">
    <property type="entry name" value="SAM-dependent_MTases_sf"/>
</dbReference>
<dbReference type="Pfam" id="PF13489">
    <property type="entry name" value="Methyltransf_23"/>
    <property type="match status" value="1"/>
</dbReference>
<name>A0ABM0MNW7_SACKO</name>
<keyword evidence="2" id="KW-1185">Reference proteome</keyword>
<dbReference type="SUPFAM" id="SSF53335">
    <property type="entry name" value="S-adenosyl-L-methionine-dependent methyltransferases"/>
    <property type="match status" value="2"/>
</dbReference>
<dbReference type="Gene3D" id="3.40.50.150">
    <property type="entry name" value="Vaccinia Virus protein VP39"/>
    <property type="match status" value="2"/>
</dbReference>
<dbReference type="CDD" id="cd02440">
    <property type="entry name" value="AdoMet_MTases"/>
    <property type="match status" value="2"/>
</dbReference>
<evidence type="ECO:0000259" key="1">
    <source>
        <dbReference type="Pfam" id="PF13649"/>
    </source>
</evidence>
<accession>A0ABM0MNW7</accession>
<proteinExistence type="predicted"/>
<feature type="domain" description="Methyltransferase" evidence="1">
    <location>
        <begin position="73"/>
        <end position="162"/>
    </location>
</feature>
<evidence type="ECO:0000313" key="3">
    <source>
        <dbReference type="RefSeq" id="XP_006821708.1"/>
    </source>
</evidence>
<dbReference type="PANTHER" id="PTHR43591">
    <property type="entry name" value="METHYLTRANSFERASE"/>
    <property type="match status" value="1"/>
</dbReference>
<dbReference type="PANTHER" id="PTHR43591:SF101">
    <property type="entry name" value="METHYLTRANSFERASE-LIKE PROTEIN 27"/>
    <property type="match status" value="1"/>
</dbReference>
<protein>
    <submittedName>
        <fullName evidence="3">Uncharacterized protein LOC102805699</fullName>
    </submittedName>
</protein>
<dbReference type="RefSeq" id="XP_006821708.1">
    <property type="nucleotide sequence ID" value="XM_006821645.1"/>
</dbReference>
<reference evidence="3" key="1">
    <citation type="submission" date="2025-08" db="UniProtKB">
        <authorList>
            <consortium name="RefSeq"/>
        </authorList>
    </citation>
    <scope>IDENTIFICATION</scope>
    <source>
        <tissue evidence="3">Testes</tissue>
    </source>
</reference>
<organism evidence="2 3">
    <name type="scientific">Saccoglossus kowalevskii</name>
    <name type="common">Acorn worm</name>
    <dbReference type="NCBI Taxonomy" id="10224"/>
    <lineage>
        <taxon>Eukaryota</taxon>
        <taxon>Metazoa</taxon>
        <taxon>Hemichordata</taxon>
        <taxon>Enteropneusta</taxon>
        <taxon>Harrimaniidae</taxon>
        <taxon>Saccoglossus</taxon>
    </lineage>
</organism>
<dbReference type="Proteomes" id="UP000694865">
    <property type="component" value="Unplaced"/>
</dbReference>
<sequence length="682" mass="76539">MASNNMEKTTSEKNSLTDNLHILLDPDCTQEEAISVYDSWTTYDEDVIGHAYNGHKHALKTVMKLGIGKEARILDVAAGTGLVGTELYEHGYTNIDALDASKELLATAEKKRVYKKLMCLALGEDKLDIDEDTYDVVTCCGCFGYGHIQPNHLNEIVRIAKPEFTLNKMERKIIRSDFDDMMKMLQEPGHEKDEVLGVYDHWANNYEQDNSLIGYRGPQLTANMVSKLVENKDDRILDVGAGTGLVGKELHKLGYTNLDALEPSRELLHIAKNKGIYKKLFCEGYYSAVTASGCFAPGHMPPEALRECVRIVKQDGYIIFLMREVHWNSLCDKLQEVIQDLKARKMVSDIHVEPVPEYHIATEHKNGRTLLKSIKICTGKEAAAVHKLGEMCDMSAEQQRKLVTPTKVAQARKDFTMLAKIEGEDLIATDAIYHRSCMASYTSKHNISASQKMDVGENIFQKAFMALRGQSKSSIVVSSSVSLGDAVRAFAQLKEEFNYYEMTLGSAEEQSNVPVNSESLLHSVIGVLRQEIAEIEKPTEYFTAAEIGLKTSQKLVPELLQKAFLWLLGKDAFESDDSNYQPSEKVQRRVLALAETLGKDELKRMQHRIYIPHGLVSQQHRGKLIQEGDDNIYINCATVDGKGTFHSMARVVFQEQAIDRDVICPEDRVKIGQEKSLSLDCE</sequence>